<dbReference type="PATRIC" id="fig|1590.148.peg.3100"/>
<dbReference type="AlphaFoldDB" id="A0A162EN14"/>
<protein>
    <recommendedName>
        <fullName evidence="3">DUF2255 family protein</fullName>
    </recommendedName>
</protein>
<comment type="caution">
    <text evidence="1">The sequence shown here is derived from an EMBL/GenBank/DDBJ whole genome shotgun (WGS) entry which is preliminary data.</text>
</comment>
<dbReference type="Pfam" id="PF10012">
    <property type="entry name" value="DUF2255"/>
    <property type="match status" value="1"/>
</dbReference>
<evidence type="ECO:0000313" key="1">
    <source>
        <dbReference type="EMBL" id="KZU92990.1"/>
    </source>
</evidence>
<name>A0A162EN14_LACPN</name>
<gene>
    <name evidence="1" type="ORF">Lp19_2693</name>
</gene>
<evidence type="ECO:0008006" key="3">
    <source>
        <dbReference type="Google" id="ProtNLM"/>
    </source>
</evidence>
<dbReference type="RefSeq" id="WP_044432171.1">
    <property type="nucleotide sequence ID" value="NZ_CP010528.1"/>
</dbReference>
<reference evidence="1 2" key="1">
    <citation type="submission" date="2016-03" db="EMBL/GenBank/DDBJ databases">
        <title>Comparative genomics of 54 Lactobacillus plantarum strains reveals genomic uncoupling from niche constraints.</title>
        <authorList>
            <person name="Martino M.E."/>
        </authorList>
    </citation>
    <scope>NUCLEOTIDE SEQUENCE [LARGE SCALE GENOMIC DNA]</scope>
    <source>
        <strain evidence="1 2">19.1</strain>
    </source>
</reference>
<dbReference type="PIRSF" id="PIRSF028498">
    <property type="entry name" value="UCP028498"/>
    <property type="match status" value="1"/>
</dbReference>
<accession>A0A162EN14</accession>
<proteinExistence type="predicted"/>
<sequence>MMSSHGIVPHWQPQQLTDFSSADDFRVSPFYSDGKTYGTPTWIWSVVVDNHLYVRAWNGLNSRWHRSAVKQRAGRMYLAGANYEISFADVDNANLNDKIDRAYQEKYVGSPYLDSMIQKRSKASTLEIVPR</sequence>
<organism evidence="1 2">
    <name type="scientific">Lactiplantibacillus plantarum</name>
    <name type="common">Lactobacillus plantarum</name>
    <dbReference type="NCBI Taxonomy" id="1590"/>
    <lineage>
        <taxon>Bacteria</taxon>
        <taxon>Bacillati</taxon>
        <taxon>Bacillota</taxon>
        <taxon>Bacilli</taxon>
        <taxon>Lactobacillales</taxon>
        <taxon>Lactobacillaceae</taxon>
        <taxon>Lactiplantibacillus</taxon>
    </lineage>
</organism>
<dbReference type="Proteomes" id="UP000076882">
    <property type="component" value="Unassembled WGS sequence"/>
</dbReference>
<dbReference type="InterPro" id="IPR016888">
    <property type="entry name" value="UCP028498"/>
</dbReference>
<dbReference type="EMBL" id="LUXM01000037">
    <property type="protein sequence ID" value="KZU92990.1"/>
    <property type="molecule type" value="Genomic_DNA"/>
</dbReference>
<evidence type="ECO:0000313" key="2">
    <source>
        <dbReference type="Proteomes" id="UP000076882"/>
    </source>
</evidence>